<evidence type="ECO:0000313" key="1">
    <source>
        <dbReference type="EMBL" id="JAR93762.1"/>
    </source>
</evidence>
<protein>
    <submittedName>
        <fullName evidence="1">Uncharacterized protein</fullName>
    </submittedName>
</protein>
<sequence length="66" mass="7506">MCGSLWSATCSLRSATCRPRCATCRSLWQSQTFRVPWSGQCTRQCRVSGQPCTSPWLASRSSFWLR</sequence>
<proteinExistence type="predicted"/>
<reference evidence="1" key="1">
    <citation type="journal article" date="2018" name="PLoS Negl. Trop. Dis.">
        <title>Sialome diversity of ticks revealed by RNAseq of single tick salivary glands.</title>
        <authorList>
            <person name="Perner J."/>
            <person name="Kropackova S."/>
            <person name="Kopacek P."/>
            <person name="Ribeiro J.M."/>
        </authorList>
    </citation>
    <scope>NUCLEOTIDE SEQUENCE</scope>
    <source>
        <strain evidence="1">Siblings of single egg batch collected in Ceske Budejovice</strain>
        <tissue evidence="1">Salivary glands</tissue>
    </source>
</reference>
<accession>A0A147BTF1</accession>
<name>A0A147BTF1_IXORI</name>
<dbReference type="EMBL" id="GEGO01001642">
    <property type="protein sequence ID" value="JAR93762.1"/>
    <property type="molecule type" value="Transcribed_RNA"/>
</dbReference>
<organism evidence="1">
    <name type="scientific">Ixodes ricinus</name>
    <name type="common">Common tick</name>
    <name type="synonym">Acarus ricinus</name>
    <dbReference type="NCBI Taxonomy" id="34613"/>
    <lineage>
        <taxon>Eukaryota</taxon>
        <taxon>Metazoa</taxon>
        <taxon>Ecdysozoa</taxon>
        <taxon>Arthropoda</taxon>
        <taxon>Chelicerata</taxon>
        <taxon>Arachnida</taxon>
        <taxon>Acari</taxon>
        <taxon>Parasitiformes</taxon>
        <taxon>Ixodida</taxon>
        <taxon>Ixodoidea</taxon>
        <taxon>Ixodidae</taxon>
        <taxon>Ixodinae</taxon>
        <taxon>Ixodes</taxon>
    </lineage>
</organism>
<dbReference type="AlphaFoldDB" id="A0A147BTF1"/>